<evidence type="ECO:0000313" key="1">
    <source>
        <dbReference type="EMBL" id="OGG55631.1"/>
    </source>
</evidence>
<evidence type="ECO:0000313" key="2">
    <source>
        <dbReference type="Proteomes" id="UP000178606"/>
    </source>
</evidence>
<dbReference type="Proteomes" id="UP000178606">
    <property type="component" value="Unassembled WGS sequence"/>
</dbReference>
<comment type="caution">
    <text evidence="1">The sequence shown here is derived from an EMBL/GenBank/DDBJ whole genome shotgun (WGS) entry which is preliminary data.</text>
</comment>
<proteinExistence type="predicted"/>
<protein>
    <submittedName>
        <fullName evidence="1">Uncharacterized protein</fullName>
    </submittedName>
</protein>
<accession>A0A1F6D2V2</accession>
<sequence>MTLTHDPNKNGWHFETGALKGFLLPEGQRHGVKTLVHKPTGIDVAHPKYDLLNLFLLFSTNHCMGTAREKERTVRAEGDAVEVTWKPTDNHKAELIARYQPREPNIVDLSVTVRSQWPYPAYEVFLSNYFDPAFQPYVYVQGSPFAIPPNQPQWIAPAANDVYVGTGLVFPRDQHAARRSVDGRWDRIWALYQWNPQRYYERPVMFQTDPQRRVAAVLMSRPQDCFAVISGYNSDNMKDPFKDQNPLYLSLFGDDLTAGFERTARVRLQVTELDAGMKGPLELYDRFISE</sequence>
<name>A0A1F6D2V2_HANXR</name>
<organism evidence="1 2">
    <name type="scientific">Handelsmanbacteria sp. (strain RIFCSPLOWO2_12_FULL_64_10)</name>
    <dbReference type="NCBI Taxonomy" id="1817868"/>
    <lineage>
        <taxon>Bacteria</taxon>
        <taxon>Candidatus Handelsmaniibacteriota</taxon>
    </lineage>
</organism>
<gene>
    <name evidence="1" type="ORF">A3F84_29180</name>
</gene>
<dbReference type="AlphaFoldDB" id="A0A1F6D2V2"/>
<reference evidence="1 2" key="1">
    <citation type="journal article" date="2016" name="Nat. Commun.">
        <title>Thousands of microbial genomes shed light on interconnected biogeochemical processes in an aquifer system.</title>
        <authorList>
            <person name="Anantharaman K."/>
            <person name="Brown C.T."/>
            <person name="Hug L.A."/>
            <person name="Sharon I."/>
            <person name="Castelle C.J."/>
            <person name="Probst A.J."/>
            <person name="Thomas B.C."/>
            <person name="Singh A."/>
            <person name="Wilkins M.J."/>
            <person name="Karaoz U."/>
            <person name="Brodie E.L."/>
            <person name="Williams K.H."/>
            <person name="Hubbard S.S."/>
            <person name="Banfield J.F."/>
        </authorList>
    </citation>
    <scope>NUCLEOTIDE SEQUENCE [LARGE SCALE GENOMIC DNA]</scope>
    <source>
        <strain evidence="2">RIFCSPLOWO2_12_FULL_64_10</strain>
    </source>
</reference>
<dbReference type="EMBL" id="MFKF01000065">
    <property type="protein sequence ID" value="OGG55631.1"/>
    <property type="molecule type" value="Genomic_DNA"/>
</dbReference>